<evidence type="ECO:0000256" key="1">
    <source>
        <dbReference type="SAM" id="MobiDB-lite"/>
    </source>
</evidence>
<dbReference type="AlphaFoldDB" id="A0A0P1BJ44"/>
<keyword evidence="3" id="KW-1185">Reference proteome</keyword>
<feature type="compositionally biased region" description="Basic and acidic residues" evidence="1">
    <location>
        <begin position="1"/>
        <end position="16"/>
    </location>
</feature>
<sequence>MRARVHFKDPLDRDDKDDKEEDAPDVVTPQRSASALVPDSITRRVQAAQTGWRSFSRSIASLLEIRAERMRGHRPSRKAALSGRSEFHAWAPLGHF</sequence>
<proteinExistence type="predicted"/>
<accession>A0A0P1BJ44</accession>
<reference evidence="3" key="1">
    <citation type="submission" date="2014-09" db="EMBL/GenBank/DDBJ databases">
        <authorList>
            <person name="Sharma Rahul"/>
            <person name="Thines Marco"/>
        </authorList>
    </citation>
    <scope>NUCLEOTIDE SEQUENCE [LARGE SCALE GENOMIC DNA]</scope>
</reference>
<evidence type="ECO:0000313" key="3">
    <source>
        <dbReference type="Proteomes" id="UP000054845"/>
    </source>
</evidence>
<evidence type="ECO:0000313" key="2">
    <source>
        <dbReference type="EMBL" id="CEH15931.1"/>
    </source>
</evidence>
<feature type="region of interest" description="Disordered" evidence="1">
    <location>
        <begin position="1"/>
        <end position="39"/>
    </location>
</feature>
<dbReference type="Proteomes" id="UP000054845">
    <property type="component" value="Unassembled WGS sequence"/>
</dbReference>
<name>A0A0P1BJ44_9BASI</name>
<dbReference type="EMBL" id="CCYA01000273">
    <property type="protein sequence ID" value="CEH15931.1"/>
    <property type="molecule type" value="Genomic_DNA"/>
</dbReference>
<protein>
    <submittedName>
        <fullName evidence="2">Uncharacterized protein</fullName>
    </submittedName>
</protein>
<organism evidence="2 3">
    <name type="scientific">Ceraceosorus bombacis</name>
    <dbReference type="NCBI Taxonomy" id="401625"/>
    <lineage>
        <taxon>Eukaryota</taxon>
        <taxon>Fungi</taxon>
        <taxon>Dikarya</taxon>
        <taxon>Basidiomycota</taxon>
        <taxon>Ustilaginomycotina</taxon>
        <taxon>Exobasidiomycetes</taxon>
        <taxon>Ceraceosorales</taxon>
        <taxon>Ceraceosoraceae</taxon>
        <taxon>Ceraceosorus</taxon>
    </lineage>
</organism>